<feature type="compositionally biased region" description="Polar residues" evidence="1">
    <location>
        <begin position="209"/>
        <end position="221"/>
    </location>
</feature>
<dbReference type="InterPro" id="IPR036388">
    <property type="entry name" value="WH-like_DNA-bd_sf"/>
</dbReference>
<dbReference type="SUPFAM" id="SSF46785">
    <property type="entry name" value="Winged helix' DNA-binding domain"/>
    <property type="match status" value="1"/>
</dbReference>
<dbReference type="Pfam" id="PF00538">
    <property type="entry name" value="Linker_histone"/>
    <property type="match status" value="1"/>
</dbReference>
<feature type="compositionally biased region" description="Basic residues" evidence="1">
    <location>
        <begin position="101"/>
        <end position="126"/>
    </location>
</feature>
<evidence type="ECO:0000313" key="3">
    <source>
        <dbReference type="EMBL" id="CAH1183380.1"/>
    </source>
</evidence>
<feature type="region of interest" description="Disordered" evidence="1">
    <location>
        <begin position="100"/>
        <end position="254"/>
    </location>
</feature>
<dbReference type="InterPro" id="IPR005818">
    <property type="entry name" value="Histone_H1/H5_H15"/>
</dbReference>
<reference evidence="3" key="1">
    <citation type="submission" date="2022-01" db="EMBL/GenBank/DDBJ databases">
        <authorList>
            <person name="King R."/>
        </authorList>
    </citation>
    <scope>NUCLEOTIDE SEQUENCE</scope>
</reference>
<dbReference type="GO" id="GO:0006334">
    <property type="term" value="P:nucleosome assembly"/>
    <property type="evidence" value="ECO:0007669"/>
    <property type="project" value="InterPro"/>
</dbReference>
<gene>
    <name evidence="3" type="ORF">PHAECO_LOCUS13060</name>
</gene>
<reference evidence="3" key="2">
    <citation type="submission" date="2022-10" db="EMBL/GenBank/DDBJ databases">
        <authorList>
            <consortium name="ENA_rothamsted_submissions"/>
            <consortium name="culmorum"/>
            <person name="King R."/>
        </authorList>
    </citation>
    <scope>NUCLEOTIDE SEQUENCE</scope>
</reference>
<evidence type="ECO:0000256" key="1">
    <source>
        <dbReference type="SAM" id="MobiDB-lite"/>
    </source>
</evidence>
<dbReference type="InterPro" id="IPR036390">
    <property type="entry name" value="WH_DNA-bd_sf"/>
</dbReference>
<protein>
    <recommendedName>
        <fullName evidence="2">H15 domain-containing protein</fullName>
    </recommendedName>
</protein>
<dbReference type="SMART" id="SM00526">
    <property type="entry name" value="H15"/>
    <property type="match status" value="1"/>
</dbReference>
<dbReference type="Proteomes" id="UP001153737">
    <property type="component" value="Chromosome 9"/>
</dbReference>
<proteinExistence type="predicted"/>
<organism evidence="3 4">
    <name type="scientific">Phaedon cochleariae</name>
    <name type="common">Mustard beetle</name>
    <dbReference type="NCBI Taxonomy" id="80249"/>
    <lineage>
        <taxon>Eukaryota</taxon>
        <taxon>Metazoa</taxon>
        <taxon>Ecdysozoa</taxon>
        <taxon>Arthropoda</taxon>
        <taxon>Hexapoda</taxon>
        <taxon>Insecta</taxon>
        <taxon>Pterygota</taxon>
        <taxon>Neoptera</taxon>
        <taxon>Endopterygota</taxon>
        <taxon>Coleoptera</taxon>
        <taxon>Polyphaga</taxon>
        <taxon>Cucujiformia</taxon>
        <taxon>Chrysomeloidea</taxon>
        <taxon>Chrysomelidae</taxon>
        <taxon>Chrysomelinae</taxon>
        <taxon>Chrysomelini</taxon>
        <taxon>Phaedon</taxon>
    </lineage>
</organism>
<accession>A0A9P0GX55</accession>
<dbReference type="OrthoDB" id="6754815at2759"/>
<evidence type="ECO:0000259" key="2">
    <source>
        <dbReference type="PROSITE" id="PS51504"/>
    </source>
</evidence>
<dbReference type="PROSITE" id="PS51504">
    <property type="entry name" value="H15"/>
    <property type="match status" value="1"/>
</dbReference>
<dbReference type="Gene3D" id="1.10.10.10">
    <property type="entry name" value="Winged helix-like DNA-binding domain superfamily/Winged helix DNA-binding domain"/>
    <property type="match status" value="1"/>
</dbReference>
<dbReference type="AlphaFoldDB" id="A0A9P0GX55"/>
<feature type="compositionally biased region" description="Low complexity" evidence="1">
    <location>
        <begin position="138"/>
        <end position="151"/>
    </location>
</feature>
<evidence type="ECO:0000313" key="4">
    <source>
        <dbReference type="Proteomes" id="UP001153737"/>
    </source>
</evidence>
<feature type="compositionally biased region" description="Basic and acidic residues" evidence="1">
    <location>
        <begin position="222"/>
        <end position="233"/>
    </location>
</feature>
<feature type="domain" description="H15" evidence="2">
    <location>
        <begin position="6"/>
        <end position="78"/>
    </location>
</feature>
<name>A0A9P0GX55_PHACE</name>
<dbReference type="GO" id="GO:0003677">
    <property type="term" value="F:DNA binding"/>
    <property type="evidence" value="ECO:0007669"/>
    <property type="project" value="InterPro"/>
</dbReference>
<dbReference type="GO" id="GO:0000786">
    <property type="term" value="C:nucleosome"/>
    <property type="evidence" value="ECO:0007669"/>
    <property type="project" value="InterPro"/>
</dbReference>
<keyword evidence="4" id="KW-1185">Reference proteome</keyword>
<feature type="compositionally biased region" description="Basic residues" evidence="1">
    <location>
        <begin position="158"/>
        <end position="181"/>
    </location>
</feature>
<sequence>MRKGSPHPRLLNEVMEAIAKLKELDGSTPKKISNQVETILTRKKKQLQRDAGQIKKALKHGVLSGLITRVKGKYKLGLAKRDYDVYKNLTPMVADGEIYREHKRRGGRRSRRRRRRRSRRGRRRRRGDLEEDSEDNVSELSVDTTSSLDTSIPEDRSRRRRRKGRRRGRGRSGRRGRRGRRHTEDGTKSAEKTSEDSKQPKKVERKSSNESVKSTESQQEYSRSKHDINRDPDENMDDLQDGVAHVNCDSPDCLCNIMQSEQNTHDNRKTK</sequence>
<feature type="compositionally biased region" description="Basic and acidic residues" evidence="1">
    <location>
        <begin position="182"/>
        <end position="208"/>
    </location>
</feature>
<dbReference type="EMBL" id="OU896715">
    <property type="protein sequence ID" value="CAH1183380.1"/>
    <property type="molecule type" value="Genomic_DNA"/>
</dbReference>